<dbReference type="SUPFAM" id="SSF75217">
    <property type="entry name" value="alpha/beta knot"/>
    <property type="match status" value="1"/>
</dbReference>
<keyword evidence="13" id="KW-0175">Coiled coil</keyword>
<evidence type="ECO:0000256" key="8">
    <source>
        <dbReference type="ARBA" id="ARBA00022679"/>
    </source>
</evidence>
<gene>
    <name evidence="16" type="ORF">DCC39_05570</name>
</gene>
<evidence type="ECO:0000256" key="13">
    <source>
        <dbReference type="SAM" id="Coils"/>
    </source>
</evidence>
<dbReference type="Pfam" id="PF04452">
    <property type="entry name" value="Methyltrans_RNA"/>
    <property type="match status" value="1"/>
</dbReference>
<dbReference type="InterPro" id="IPR029028">
    <property type="entry name" value="Alpha/beta_knot_MTases"/>
</dbReference>
<evidence type="ECO:0000313" key="16">
    <source>
        <dbReference type="EMBL" id="PWA12483.1"/>
    </source>
</evidence>
<name>A0A2U1K694_9BACI</name>
<dbReference type="Pfam" id="PF20260">
    <property type="entry name" value="PUA_4"/>
    <property type="match status" value="1"/>
</dbReference>
<evidence type="ECO:0000256" key="4">
    <source>
        <dbReference type="ARBA" id="ARBA00013673"/>
    </source>
</evidence>
<dbReference type="Proteomes" id="UP000245998">
    <property type="component" value="Unassembled WGS sequence"/>
</dbReference>
<evidence type="ECO:0000256" key="6">
    <source>
        <dbReference type="ARBA" id="ARBA00022552"/>
    </source>
</evidence>
<dbReference type="PIRSF" id="PIRSF015601">
    <property type="entry name" value="MTase_slr0722"/>
    <property type="match status" value="1"/>
</dbReference>
<organism evidence="16 17">
    <name type="scientific">Pueribacillus theae</name>
    <dbReference type="NCBI Taxonomy" id="2171751"/>
    <lineage>
        <taxon>Bacteria</taxon>
        <taxon>Bacillati</taxon>
        <taxon>Bacillota</taxon>
        <taxon>Bacilli</taxon>
        <taxon>Bacillales</taxon>
        <taxon>Bacillaceae</taxon>
        <taxon>Pueribacillus</taxon>
    </lineage>
</organism>
<evidence type="ECO:0000256" key="5">
    <source>
        <dbReference type="ARBA" id="ARBA00022490"/>
    </source>
</evidence>
<dbReference type="CDD" id="cd18084">
    <property type="entry name" value="RsmE-like"/>
    <property type="match status" value="1"/>
</dbReference>
<keyword evidence="5 12" id="KW-0963">Cytoplasm</keyword>
<keyword evidence="6 12" id="KW-0698">rRNA processing</keyword>
<evidence type="ECO:0000256" key="1">
    <source>
        <dbReference type="ARBA" id="ARBA00004496"/>
    </source>
</evidence>
<keyword evidence="9 12" id="KW-0949">S-adenosyl-L-methionine</keyword>
<keyword evidence="8 12" id="KW-0808">Transferase</keyword>
<dbReference type="InterPro" id="IPR046886">
    <property type="entry name" value="RsmE_MTase_dom"/>
</dbReference>
<evidence type="ECO:0000259" key="14">
    <source>
        <dbReference type="Pfam" id="PF04452"/>
    </source>
</evidence>
<dbReference type="NCBIfam" id="NF008692">
    <property type="entry name" value="PRK11713.1-5"/>
    <property type="match status" value="1"/>
</dbReference>
<evidence type="ECO:0000259" key="15">
    <source>
        <dbReference type="Pfam" id="PF20260"/>
    </source>
</evidence>
<evidence type="ECO:0000256" key="2">
    <source>
        <dbReference type="ARBA" id="ARBA00005528"/>
    </source>
</evidence>
<dbReference type="AlphaFoldDB" id="A0A2U1K694"/>
<dbReference type="EC" id="2.1.1.193" evidence="3 12"/>
<evidence type="ECO:0000256" key="11">
    <source>
        <dbReference type="ARBA" id="ARBA00047944"/>
    </source>
</evidence>
<dbReference type="InterPro" id="IPR029026">
    <property type="entry name" value="tRNA_m1G_MTases_N"/>
</dbReference>
<dbReference type="EMBL" id="QCZG01000008">
    <property type="protein sequence ID" value="PWA12483.1"/>
    <property type="molecule type" value="Genomic_DNA"/>
</dbReference>
<feature type="coiled-coil region" evidence="13">
    <location>
        <begin position="116"/>
        <end position="178"/>
    </location>
</feature>
<dbReference type="RefSeq" id="WP_116553900.1">
    <property type="nucleotide sequence ID" value="NZ_QCZG01000008.1"/>
</dbReference>
<keyword evidence="7 12" id="KW-0489">Methyltransferase</keyword>
<dbReference type="GO" id="GO:0070475">
    <property type="term" value="P:rRNA base methylation"/>
    <property type="evidence" value="ECO:0007669"/>
    <property type="project" value="TreeGrafter"/>
</dbReference>
<comment type="similarity">
    <text evidence="2 12">Belongs to the RNA methyltransferase RsmE family.</text>
</comment>
<dbReference type="OrthoDB" id="9815641at2"/>
<reference evidence="16 17" key="1">
    <citation type="submission" date="2018-04" db="EMBL/GenBank/DDBJ databases">
        <title>Camelliibacillus theae gen. nov., sp. nov., isolated from Pu'er tea.</title>
        <authorList>
            <person name="Niu L."/>
        </authorList>
    </citation>
    <scope>NUCLEOTIDE SEQUENCE [LARGE SCALE GENOMIC DNA]</scope>
    <source>
        <strain evidence="16 17">T8</strain>
    </source>
</reference>
<keyword evidence="17" id="KW-1185">Reference proteome</keyword>
<comment type="caution">
    <text evidence="16">The sequence shown here is derived from an EMBL/GenBank/DDBJ whole genome shotgun (WGS) entry which is preliminary data.</text>
</comment>
<dbReference type="PANTHER" id="PTHR30027">
    <property type="entry name" value="RIBOSOMAL RNA SMALL SUBUNIT METHYLTRANSFERASE E"/>
    <property type="match status" value="1"/>
</dbReference>
<evidence type="ECO:0000256" key="10">
    <source>
        <dbReference type="ARBA" id="ARBA00025699"/>
    </source>
</evidence>
<dbReference type="InterPro" id="IPR006700">
    <property type="entry name" value="RsmE"/>
</dbReference>
<evidence type="ECO:0000256" key="12">
    <source>
        <dbReference type="PIRNR" id="PIRNR015601"/>
    </source>
</evidence>
<accession>A0A2U1K694</accession>
<sequence>MQRYFVQAFDGDTVTLAGNDARHISRVMRMAAGDSIICSDGSRTARCKLQEITNEKVSANIVEWMHESQELPVSVTIAQGLPKADKLDYIVQKGTELGAAGFLPFAAERSIVKWTKEKSEKRVARLEKIAKEAAEQSHRQTIPSIYPPVTFDDLLQKGEQYQLKIVAYEEEAKNKEDNDLPNVLKTISHGQSILFVVGPEGGFSKEEIEQLKEHHFHICGLGPRILRTETASLYFLAVVSYETELMR</sequence>
<dbReference type="GO" id="GO:0005737">
    <property type="term" value="C:cytoplasm"/>
    <property type="evidence" value="ECO:0007669"/>
    <property type="project" value="UniProtKB-SubCell"/>
</dbReference>
<evidence type="ECO:0000313" key="17">
    <source>
        <dbReference type="Proteomes" id="UP000245998"/>
    </source>
</evidence>
<comment type="catalytic activity">
    <reaction evidence="11 12">
        <text>uridine(1498) in 16S rRNA + S-adenosyl-L-methionine = N(3)-methyluridine(1498) in 16S rRNA + S-adenosyl-L-homocysteine + H(+)</text>
        <dbReference type="Rhea" id="RHEA:42920"/>
        <dbReference type="Rhea" id="RHEA-COMP:10283"/>
        <dbReference type="Rhea" id="RHEA-COMP:10284"/>
        <dbReference type="ChEBI" id="CHEBI:15378"/>
        <dbReference type="ChEBI" id="CHEBI:57856"/>
        <dbReference type="ChEBI" id="CHEBI:59789"/>
        <dbReference type="ChEBI" id="CHEBI:65315"/>
        <dbReference type="ChEBI" id="CHEBI:74502"/>
        <dbReference type="EC" id="2.1.1.193"/>
    </reaction>
</comment>
<dbReference type="NCBIfam" id="NF008691">
    <property type="entry name" value="PRK11713.1-4"/>
    <property type="match status" value="1"/>
</dbReference>
<protein>
    <recommendedName>
        <fullName evidence="4 12">Ribosomal RNA small subunit methyltransferase E</fullName>
        <ecNumber evidence="3 12">2.1.1.193</ecNumber>
    </recommendedName>
</protein>
<comment type="function">
    <text evidence="10 12">Specifically methylates the N3 position of the uracil ring of uridine 1498 (m3U1498) in 16S rRNA. Acts on the fully assembled 30S ribosomal subunit.</text>
</comment>
<dbReference type="Gene3D" id="3.40.1280.10">
    <property type="match status" value="1"/>
</dbReference>
<proteinExistence type="inferred from homology"/>
<evidence type="ECO:0000256" key="3">
    <source>
        <dbReference type="ARBA" id="ARBA00012328"/>
    </source>
</evidence>
<dbReference type="SUPFAM" id="SSF88697">
    <property type="entry name" value="PUA domain-like"/>
    <property type="match status" value="1"/>
</dbReference>
<dbReference type="InterPro" id="IPR015947">
    <property type="entry name" value="PUA-like_sf"/>
</dbReference>
<feature type="domain" description="Ribosomal RNA small subunit methyltransferase E PUA-like" evidence="15">
    <location>
        <begin position="16"/>
        <end position="61"/>
    </location>
</feature>
<comment type="subcellular location">
    <subcellularLocation>
        <location evidence="1 12">Cytoplasm</location>
    </subcellularLocation>
</comment>
<evidence type="ECO:0000256" key="9">
    <source>
        <dbReference type="ARBA" id="ARBA00022691"/>
    </source>
</evidence>
<evidence type="ECO:0000256" key="7">
    <source>
        <dbReference type="ARBA" id="ARBA00022603"/>
    </source>
</evidence>
<dbReference type="GO" id="GO:0070042">
    <property type="term" value="F:rRNA (uridine-N3-)-methyltransferase activity"/>
    <property type="evidence" value="ECO:0007669"/>
    <property type="project" value="TreeGrafter"/>
</dbReference>
<dbReference type="Gene3D" id="2.40.240.20">
    <property type="entry name" value="Hypothetical PUA domain-like, domain 1"/>
    <property type="match status" value="1"/>
</dbReference>
<dbReference type="NCBIfam" id="TIGR00046">
    <property type="entry name" value="RsmE family RNA methyltransferase"/>
    <property type="match status" value="1"/>
</dbReference>
<feature type="domain" description="Ribosomal RNA small subunit methyltransferase E methyltransferase" evidence="14">
    <location>
        <begin position="70"/>
        <end position="239"/>
    </location>
</feature>
<dbReference type="InterPro" id="IPR046887">
    <property type="entry name" value="RsmE_PUA-like"/>
</dbReference>
<dbReference type="PANTHER" id="PTHR30027:SF3">
    <property type="entry name" value="16S RRNA (URACIL(1498)-N(3))-METHYLTRANSFERASE"/>
    <property type="match status" value="1"/>
</dbReference>